<dbReference type="SMART" id="SM00382">
    <property type="entry name" value="AAA"/>
    <property type="match status" value="1"/>
</dbReference>
<dbReference type="InterPro" id="IPR036640">
    <property type="entry name" value="ABC1_TM_sf"/>
</dbReference>
<feature type="transmembrane region" description="Helical" evidence="7">
    <location>
        <begin position="231"/>
        <end position="250"/>
    </location>
</feature>
<dbReference type="PANTHER" id="PTHR43394">
    <property type="entry name" value="ATP-DEPENDENT PERMEASE MDL1, MITOCHONDRIAL"/>
    <property type="match status" value="1"/>
</dbReference>
<comment type="caution">
    <text evidence="10">The sequence shown here is derived from an EMBL/GenBank/DDBJ whole genome shotgun (WGS) entry which is preliminary data.</text>
</comment>
<dbReference type="STRING" id="2518989.IMCC3088_990"/>
<dbReference type="GO" id="GO:0005524">
    <property type="term" value="F:ATP binding"/>
    <property type="evidence" value="ECO:0007669"/>
    <property type="project" value="UniProtKB-KW"/>
</dbReference>
<feature type="domain" description="ABC transmembrane type-1" evidence="9">
    <location>
        <begin position="11"/>
        <end position="292"/>
    </location>
</feature>
<feature type="transmembrane region" description="Helical" evidence="7">
    <location>
        <begin position="149"/>
        <end position="168"/>
    </location>
</feature>
<dbReference type="PANTHER" id="PTHR43394:SF1">
    <property type="entry name" value="ATP-BINDING CASSETTE SUB-FAMILY B MEMBER 10, MITOCHONDRIAL"/>
    <property type="match status" value="1"/>
</dbReference>
<evidence type="ECO:0000256" key="6">
    <source>
        <dbReference type="ARBA" id="ARBA00023136"/>
    </source>
</evidence>
<dbReference type="Gene3D" id="3.40.50.300">
    <property type="entry name" value="P-loop containing nucleotide triphosphate hydrolases"/>
    <property type="match status" value="1"/>
</dbReference>
<dbReference type="NCBIfam" id="TIGR02204">
    <property type="entry name" value="MsbA_rel"/>
    <property type="match status" value="1"/>
</dbReference>
<evidence type="ECO:0000313" key="11">
    <source>
        <dbReference type="Proteomes" id="UP000005615"/>
    </source>
</evidence>
<evidence type="ECO:0000256" key="5">
    <source>
        <dbReference type="ARBA" id="ARBA00022989"/>
    </source>
</evidence>
<dbReference type="Gene3D" id="1.20.1560.10">
    <property type="entry name" value="ABC transporter type 1, transmembrane domain"/>
    <property type="match status" value="1"/>
</dbReference>
<dbReference type="Pfam" id="PF00664">
    <property type="entry name" value="ABC_membrane"/>
    <property type="match status" value="1"/>
</dbReference>
<dbReference type="SUPFAM" id="SSF52540">
    <property type="entry name" value="P-loop containing nucleoside triphosphate hydrolases"/>
    <property type="match status" value="1"/>
</dbReference>
<keyword evidence="4 10" id="KW-0067">ATP-binding</keyword>
<dbReference type="GO" id="GO:0016887">
    <property type="term" value="F:ATP hydrolysis activity"/>
    <property type="evidence" value="ECO:0007669"/>
    <property type="project" value="InterPro"/>
</dbReference>
<evidence type="ECO:0000256" key="4">
    <source>
        <dbReference type="ARBA" id="ARBA00022840"/>
    </source>
</evidence>
<evidence type="ECO:0000256" key="2">
    <source>
        <dbReference type="ARBA" id="ARBA00022692"/>
    </source>
</evidence>
<evidence type="ECO:0000256" key="1">
    <source>
        <dbReference type="ARBA" id="ARBA00004651"/>
    </source>
</evidence>
<evidence type="ECO:0000259" key="9">
    <source>
        <dbReference type="PROSITE" id="PS50929"/>
    </source>
</evidence>
<evidence type="ECO:0000259" key="8">
    <source>
        <dbReference type="PROSITE" id="PS50893"/>
    </source>
</evidence>
<dbReference type="eggNOG" id="COG1132">
    <property type="taxonomic scope" value="Bacteria"/>
</dbReference>
<reference evidence="10 11" key="1">
    <citation type="journal article" date="2011" name="J. Bacteriol.">
        <title>Genome sequence of strain IMCC3088, a proteorhodopsin-containing marine bacterium belonging to the OM60/NOR5 clade.</title>
        <authorList>
            <person name="Jang Y."/>
            <person name="Oh H.M."/>
            <person name="Kang I."/>
            <person name="Lee K."/>
            <person name="Yang S.J."/>
            <person name="Cho J.C."/>
        </authorList>
    </citation>
    <scope>NUCLEOTIDE SEQUENCE [LARGE SCALE GENOMIC DNA]</scope>
    <source>
        <strain evidence="10 11">IMCC3088</strain>
    </source>
</reference>
<evidence type="ECO:0000313" key="10">
    <source>
        <dbReference type="EMBL" id="EGG30105.1"/>
    </source>
</evidence>
<dbReference type="InterPro" id="IPR011527">
    <property type="entry name" value="ABC1_TM_dom"/>
</dbReference>
<keyword evidence="6 7" id="KW-0472">Membrane</keyword>
<feature type="transmembrane region" description="Helical" evidence="7">
    <location>
        <begin position="116"/>
        <end position="143"/>
    </location>
</feature>
<keyword evidence="3" id="KW-0547">Nucleotide-binding</keyword>
<dbReference type="InterPro" id="IPR011918">
    <property type="entry name" value="ABC_MsbA_ATP-bd"/>
</dbReference>
<dbReference type="CDD" id="cd18575">
    <property type="entry name" value="ABC_6TM_bac_exporter_ABCB8_10_like"/>
    <property type="match status" value="1"/>
</dbReference>
<dbReference type="PROSITE" id="PS50893">
    <property type="entry name" value="ABC_TRANSPORTER_2"/>
    <property type="match status" value="1"/>
</dbReference>
<dbReference type="InterPro" id="IPR003593">
    <property type="entry name" value="AAA+_ATPase"/>
</dbReference>
<dbReference type="GO" id="GO:0005886">
    <property type="term" value="C:plasma membrane"/>
    <property type="evidence" value="ECO:0007669"/>
    <property type="project" value="UniProtKB-SubCell"/>
</dbReference>
<dbReference type="InterPro" id="IPR039421">
    <property type="entry name" value="Type_1_exporter"/>
</dbReference>
<keyword evidence="5 7" id="KW-1133">Transmembrane helix</keyword>
<gene>
    <name evidence="10" type="ORF">IMCC3088_990</name>
</gene>
<accession>F3L0P8</accession>
<dbReference type="CDD" id="cd03249">
    <property type="entry name" value="ABC_MTABC3_MDL1_MDL2"/>
    <property type="match status" value="1"/>
</dbReference>
<dbReference type="PROSITE" id="PS50929">
    <property type="entry name" value="ABC_TM1F"/>
    <property type="match status" value="1"/>
</dbReference>
<organism evidence="10 11">
    <name type="scientific">Aequoribacter fuscus</name>
    <dbReference type="NCBI Taxonomy" id="2518989"/>
    <lineage>
        <taxon>Bacteria</taxon>
        <taxon>Pseudomonadati</taxon>
        <taxon>Pseudomonadota</taxon>
        <taxon>Gammaproteobacteria</taxon>
        <taxon>Cellvibrionales</taxon>
        <taxon>Halieaceae</taxon>
        <taxon>Aequoribacter</taxon>
    </lineage>
</organism>
<dbReference type="FunFam" id="3.40.50.300:FF:000218">
    <property type="entry name" value="Multidrug ABC transporter ATP-binding protein"/>
    <property type="match status" value="1"/>
</dbReference>
<keyword evidence="11" id="KW-1185">Reference proteome</keyword>
<evidence type="ECO:0000256" key="3">
    <source>
        <dbReference type="ARBA" id="ARBA00022741"/>
    </source>
</evidence>
<proteinExistence type="predicted"/>
<evidence type="ECO:0000256" key="7">
    <source>
        <dbReference type="SAM" id="Phobius"/>
    </source>
</evidence>
<name>F3L0P8_9GAMM</name>
<comment type="subcellular location">
    <subcellularLocation>
        <location evidence="1">Cell membrane</location>
        <topology evidence="1">Multi-pass membrane protein</topology>
    </subcellularLocation>
</comment>
<keyword evidence="2 7" id="KW-0812">Transmembrane</keyword>
<protein>
    <submittedName>
        <fullName evidence="10">ABC efflux transporter, permease/ATP-binding protein</fullName>
    </submittedName>
</protein>
<feature type="transmembrane region" description="Helical" evidence="7">
    <location>
        <begin position="49"/>
        <end position="70"/>
    </location>
</feature>
<dbReference type="Pfam" id="PF00005">
    <property type="entry name" value="ABC_tran"/>
    <property type="match status" value="1"/>
</dbReference>
<feature type="domain" description="ABC transporter" evidence="8">
    <location>
        <begin position="326"/>
        <end position="562"/>
    </location>
</feature>
<dbReference type="Proteomes" id="UP000005615">
    <property type="component" value="Unassembled WGS sequence"/>
</dbReference>
<dbReference type="EMBL" id="AEIG01000024">
    <property type="protein sequence ID" value="EGG30105.1"/>
    <property type="molecule type" value="Genomic_DNA"/>
</dbReference>
<dbReference type="AlphaFoldDB" id="F3L0P8"/>
<dbReference type="InterPro" id="IPR017871">
    <property type="entry name" value="ABC_transporter-like_CS"/>
</dbReference>
<dbReference type="InterPro" id="IPR027417">
    <property type="entry name" value="P-loop_NTPase"/>
</dbReference>
<dbReference type="SUPFAM" id="SSF90123">
    <property type="entry name" value="ABC transporter transmembrane region"/>
    <property type="match status" value="1"/>
</dbReference>
<dbReference type="GO" id="GO:0015421">
    <property type="term" value="F:ABC-type oligopeptide transporter activity"/>
    <property type="evidence" value="ECO:0007669"/>
    <property type="project" value="TreeGrafter"/>
</dbReference>
<sequence length="576" mass="62817">MLRPYKARATVAAIALCFTAAATLGLGFGVQTLIDVGFASDSIAGLQQAMLTLLAIASAIAAGTFTRFYFVSWLGERISADLRAEVFNNLVNLHPSFFEENRPGEIMSRLTTDTTLLQTIIGSSLSMALRSMLTLSGAVIMMFATNWKLSLFIVVGVPAILVPILFFGRKIRKLSSASQDSMAQVGTYAGEVIHQLKTVQAFNRQAFEQGMFKGEVESAFDVAKQRIRNRALLIGVAIFVVFASMIGMLYSGGSDVINGVMTAGELGAFIFYAVMLGSGFATVSEVWGEVQRAAGAAERLIELMNAESELIEPPESPELGTQEAAIEFKDVSFAYPSRPNQWALEGFNLRINAGESVALVGPSGAGKSTIFELIQRFYDPQQGEIQFGTTAIKQTSLMELRAQIAVVPQQPVLFSTTVRNNIAYGQPKCTSDQIEQAARAAHAHDFIEQLPDQYDAYLGEQGVRLSGGQKQRIAIARAILKDPRVLLLDEATSALDTESEHHIQTALAELVQDRTTVIIAHRLSTILHVDRIVVVDRGKIVAQGTHHELLKTSPLYKRLAELQFNERAHARSQEMA</sequence>
<dbReference type="PROSITE" id="PS00211">
    <property type="entry name" value="ABC_TRANSPORTER_1"/>
    <property type="match status" value="1"/>
</dbReference>
<dbReference type="InterPro" id="IPR003439">
    <property type="entry name" value="ABC_transporter-like_ATP-bd"/>
</dbReference>